<evidence type="ECO:0000256" key="5">
    <source>
        <dbReference type="ARBA" id="ARBA00034545"/>
    </source>
</evidence>
<dbReference type="Pfam" id="PF13847">
    <property type="entry name" value="Methyltransf_31"/>
    <property type="match status" value="1"/>
</dbReference>
<dbReference type="GO" id="GO:0030791">
    <property type="term" value="F:arsenite methyltransferase activity"/>
    <property type="evidence" value="ECO:0007669"/>
    <property type="project" value="UniProtKB-EC"/>
</dbReference>
<comment type="catalytic activity">
    <reaction evidence="8">
        <text>arsenic triglutathione + 3 [thioredoxin]-dithiol + 3 S-adenosyl-L-methionine = trimethylarsine + 3 [thioredoxin]-disulfide + 3 glutathione + 3 S-adenosyl-L-homocysteine + 3 H(+)</text>
        <dbReference type="Rhea" id="RHEA:69432"/>
        <dbReference type="Rhea" id="RHEA-COMP:10698"/>
        <dbReference type="Rhea" id="RHEA-COMP:10700"/>
        <dbReference type="ChEBI" id="CHEBI:15378"/>
        <dbReference type="ChEBI" id="CHEBI:27130"/>
        <dbReference type="ChEBI" id="CHEBI:29950"/>
        <dbReference type="ChEBI" id="CHEBI:50058"/>
        <dbReference type="ChEBI" id="CHEBI:57856"/>
        <dbReference type="ChEBI" id="CHEBI:57925"/>
        <dbReference type="ChEBI" id="CHEBI:59789"/>
        <dbReference type="ChEBI" id="CHEBI:183640"/>
        <dbReference type="EC" id="2.1.1.137"/>
    </reaction>
</comment>
<comment type="catalytic activity">
    <reaction evidence="6">
        <text>arsenic triglutathione + [thioredoxin]-dithiol + S-adenosyl-L-methionine + 2 H2O = methylarsonous acid + [thioredoxin]-disulfide + 3 glutathione + S-adenosyl-L-homocysteine + H(+)</text>
        <dbReference type="Rhea" id="RHEA:69460"/>
        <dbReference type="Rhea" id="RHEA-COMP:10698"/>
        <dbReference type="Rhea" id="RHEA-COMP:10700"/>
        <dbReference type="ChEBI" id="CHEBI:15377"/>
        <dbReference type="ChEBI" id="CHEBI:15378"/>
        <dbReference type="ChEBI" id="CHEBI:17826"/>
        <dbReference type="ChEBI" id="CHEBI:29950"/>
        <dbReference type="ChEBI" id="CHEBI:50058"/>
        <dbReference type="ChEBI" id="CHEBI:57856"/>
        <dbReference type="ChEBI" id="CHEBI:57925"/>
        <dbReference type="ChEBI" id="CHEBI:59789"/>
        <dbReference type="ChEBI" id="CHEBI:183640"/>
        <dbReference type="EC" id="2.1.1.137"/>
    </reaction>
</comment>
<evidence type="ECO:0000259" key="10">
    <source>
        <dbReference type="PROSITE" id="PS50846"/>
    </source>
</evidence>
<comment type="catalytic activity">
    <reaction evidence="7">
        <text>arsenic triglutathione + 2 [thioredoxin]-dithiol + 2 S-adenosyl-L-methionine + H2O = dimethylarsinous acid + 2 [thioredoxin]-disulfide + 3 glutathione + 2 S-adenosyl-L-homocysteine + 2 H(+)</text>
        <dbReference type="Rhea" id="RHEA:69464"/>
        <dbReference type="Rhea" id="RHEA-COMP:10698"/>
        <dbReference type="Rhea" id="RHEA-COMP:10700"/>
        <dbReference type="ChEBI" id="CHEBI:15377"/>
        <dbReference type="ChEBI" id="CHEBI:15378"/>
        <dbReference type="ChEBI" id="CHEBI:23808"/>
        <dbReference type="ChEBI" id="CHEBI:29950"/>
        <dbReference type="ChEBI" id="CHEBI:50058"/>
        <dbReference type="ChEBI" id="CHEBI:57856"/>
        <dbReference type="ChEBI" id="CHEBI:57925"/>
        <dbReference type="ChEBI" id="CHEBI:59789"/>
        <dbReference type="ChEBI" id="CHEBI:183640"/>
        <dbReference type="EC" id="2.1.1.137"/>
    </reaction>
</comment>
<comment type="similarity">
    <text evidence="3">Belongs to the methyltransferase superfamily. Arsenite methyltransferase family.</text>
</comment>
<dbReference type="AlphaFoldDB" id="A0A2M7Z4W3"/>
<sequence length="440" mass="48978">MEKSRELTLKIEGMTTPCCAEEVKEALLKVKGVKKAFTCPKRGIAEIEIEAGKVTNEQLIKVVKEAGFKAKVKEEGEEGELQELMKKFETEFKKLSQKYNLSQKEIEEHWNLVKKEAAEVYQRCCDWSLGHGIEIKDAEAYCWSAILVGIGKLSWAKEVFKVKEKSKKMTDEEIKNLVANRYGKFAAKYAEMGNPCPIRKKQVKGLYSEKEISFIPKTALNLALGCGNPVSFANLKSGEVVVDFGCGAGIDLFLAAHKVGPKGKIIGVDIAPQMIEKERQSEAEAGFPAERIEEQVGDIEKLELPNSFADVVISNCVIILTPNKEAAYREAFRILKPSGRLAISDMVFSEKIAPEIKERFQSIWAGVVGGAIFEKDYFGIVKKAGFRQIKVVKRHFLTQEELMAMSTCPGTEFVPSPDPKDLEAVQGKVVSIKFTAIKPK</sequence>
<name>A0A2M7Z4W3_9BACT</name>
<evidence type="ECO:0000256" key="9">
    <source>
        <dbReference type="SAM" id="Coils"/>
    </source>
</evidence>
<evidence type="ECO:0000256" key="1">
    <source>
        <dbReference type="ARBA" id="ARBA00022679"/>
    </source>
</evidence>
<dbReference type="InterPro" id="IPR036163">
    <property type="entry name" value="HMA_dom_sf"/>
</dbReference>
<evidence type="ECO:0000256" key="7">
    <source>
        <dbReference type="ARBA" id="ARBA00047943"/>
    </source>
</evidence>
<dbReference type="EMBL" id="PFVR01000061">
    <property type="protein sequence ID" value="PJA84211.1"/>
    <property type="molecule type" value="Genomic_DNA"/>
</dbReference>
<dbReference type="Gene3D" id="3.30.70.100">
    <property type="match status" value="1"/>
</dbReference>
<dbReference type="InterPro" id="IPR029063">
    <property type="entry name" value="SAM-dependent_MTases_sf"/>
</dbReference>
<feature type="domain" description="HMA" evidence="10">
    <location>
        <begin position="5"/>
        <end position="71"/>
    </location>
</feature>
<evidence type="ECO:0000256" key="6">
    <source>
        <dbReference type="ARBA" id="ARBA00047941"/>
    </source>
</evidence>
<evidence type="ECO:0000313" key="12">
    <source>
        <dbReference type="Proteomes" id="UP000231034"/>
    </source>
</evidence>
<dbReference type="Gene3D" id="3.40.50.150">
    <property type="entry name" value="Vaccinia Virus protein VP39"/>
    <property type="match status" value="1"/>
</dbReference>
<dbReference type="PANTHER" id="PTHR43675:SF8">
    <property type="entry name" value="ARSENITE METHYLTRANSFERASE"/>
    <property type="match status" value="1"/>
</dbReference>
<accession>A0A2M7Z4W3</accession>
<dbReference type="EC" id="2.1.1.137" evidence="4"/>
<keyword evidence="1" id="KW-0808">Transferase</keyword>
<evidence type="ECO:0000256" key="4">
    <source>
        <dbReference type="ARBA" id="ARBA00034521"/>
    </source>
</evidence>
<dbReference type="CDD" id="cd02440">
    <property type="entry name" value="AdoMet_MTases"/>
    <property type="match status" value="1"/>
</dbReference>
<keyword evidence="9" id="KW-0175">Coiled coil</keyword>
<evidence type="ECO:0000256" key="3">
    <source>
        <dbReference type="ARBA" id="ARBA00034487"/>
    </source>
</evidence>
<dbReference type="SUPFAM" id="SSF53335">
    <property type="entry name" value="S-adenosyl-L-methionine-dependent methyltransferases"/>
    <property type="match status" value="1"/>
</dbReference>
<proteinExistence type="inferred from homology"/>
<dbReference type="SUPFAM" id="SSF55008">
    <property type="entry name" value="HMA, heavy metal-associated domain"/>
    <property type="match status" value="1"/>
</dbReference>
<dbReference type="InterPro" id="IPR026669">
    <property type="entry name" value="Arsenite_MeTrfase-like"/>
</dbReference>
<dbReference type="Proteomes" id="UP000231034">
    <property type="component" value="Unassembled WGS sequence"/>
</dbReference>
<protein>
    <recommendedName>
        <fullName evidence="5">Arsenite methyltransferase</fullName>
        <ecNumber evidence="4">2.1.1.137</ecNumber>
    </recommendedName>
</protein>
<reference evidence="12" key="1">
    <citation type="submission" date="2017-09" db="EMBL/GenBank/DDBJ databases">
        <title>Depth-based differentiation of microbial function through sediment-hosted aquifers and enrichment of novel symbionts in the deep terrestrial subsurface.</title>
        <authorList>
            <person name="Probst A.J."/>
            <person name="Ladd B."/>
            <person name="Jarett J.K."/>
            <person name="Geller-Mcgrath D.E."/>
            <person name="Sieber C.M.K."/>
            <person name="Emerson J.B."/>
            <person name="Anantharaman K."/>
            <person name="Thomas B.C."/>
            <person name="Malmstrom R."/>
            <person name="Stieglmeier M."/>
            <person name="Klingl A."/>
            <person name="Woyke T."/>
            <person name="Ryan C.M."/>
            <person name="Banfield J.F."/>
        </authorList>
    </citation>
    <scope>NUCLEOTIDE SEQUENCE [LARGE SCALE GENOMIC DNA]</scope>
</reference>
<gene>
    <name evidence="11" type="ORF">CO145_01770</name>
</gene>
<dbReference type="PROSITE" id="PS50846">
    <property type="entry name" value="HMA_2"/>
    <property type="match status" value="1"/>
</dbReference>
<organism evidence="11 12">
    <name type="scientific">Candidatus Nealsonbacteria bacterium CG_4_9_14_3_um_filter_37_13</name>
    <dbReference type="NCBI Taxonomy" id="1974695"/>
    <lineage>
        <taxon>Bacteria</taxon>
        <taxon>Candidatus Nealsoniibacteriota</taxon>
    </lineage>
</organism>
<evidence type="ECO:0000256" key="2">
    <source>
        <dbReference type="ARBA" id="ARBA00022691"/>
    </source>
</evidence>
<comment type="caution">
    <text evidence="11">The sequence shown here is derived from an EMBL/GenBank/DDBJ whole genome shotgun (WGS) entry which is preliminary data.</text>
</comment>
<dbReference type="InterPro" id="IPR006121">
    <property type="entry name" value="HMA_dom"/>
</dbReference>
<dbReference type="InterPro" id="IPR025714">
    <property type="entry name" value="Methyltranfer_dom"/>
</dbReference>
<evidence type="ECO:0000313" key="11">
    <source>
        <dbReference type="EMBL" id="PJA84211.1"/>
    </source>
</evidence>
<dbReference type="CDD" id="cd00371">
    <property type="entry name" value="HMA"/>
    <property type="match status" value="1"/>
</dbReference>
<dbReference type="PANTHER" id="PTHR43675">
    <property type="entry name" value="ARSENITE METHYLTRANSFERASE"/>
    <property type="match status" value="1"/>
</dbReference>
<dbReference type="Pfam" id="PF00403">
    <property type="entry name" value="HMA"/>
    <property type="match status" value="1"/>
</dbReference>
<dbReference type="GO" id="GO:0046872">
    <property type="term" value="F:metal ion binding"/>
    <property type="evidence" value="ECO:0007669"/>
    <property type="project" value="InterPro"/>
</dbReference>
<evidence type="ECO:0000256" key="8">
    <source>
        <dbReference type="ARBA" id="ARBA00048428"/>
    </source>
</evidence>
<keyword evidence="2" id="KW-0949">S-adenosyl-L-methionine</keyword>
<feature type="coiled-coil region" evidence="9">
    <location>
        <begin position="78"/>
        <end position="105"/>
    </location>
</feature>